<comment type="subunit">
    <text evidence="2">Homodimer.</text>
</comment>
<keyword evidence="4" id="KW-1185">Reference proteome</keyword>
<dbReference type="HAMAP" id="MF_01139">
    <property type="entry name" value="ISPT"/>
    <property type="match status" value="1"/>
</dbReference>
<feature type="active site" evidence="2">
    <location>
        <position position="33"/>
    </location>
</feature>
<dbReference type="PANTHER" id="PTHR10291">
    <property type="entry name" value="DEHYDRODOLICHYL DIPHOSPHATE SYNTHASE FAMILY MEMBER"/>
    <property type="match status" value="1"/>
</dbReference>
<feature type="binding site" evidence="2">
    <location>
        <position position="220"/>
    </location>
    <ligand>
        <name>Mg(2+)</name>
        <dbReference type="ChEBI" id="CHEBI:18420"/>
    </ligand>
</feature>
<name>A0A3L9L7S9_9MICC</name>
<feature type="active site" description="Proton acceptor" evidence="2">
    <location>
        <position position="81"/>
    </location>
</feature>
<dbReference type="SUPFAM" id="SSF64005">
    <property type="entry name" value="Undecaprenyl diphosphate synthase"/>
    <property type="match status" value="1"/>
</dbReference>
<protein>
    <recommendedName>
        <fullName evidence="2">Isoprenyl transferase</fullName>
        <ecNumber evidence="2">2.5.1.-</ecNumber>
    </recommendedName>
</protein>
<dbReference type="InterPro" id="IPR018520">
    <property type="entry name" value="UPP_synth-like_CS"/>
</dbReference>
<dbReference type="RefSeq" id="WP_121864646.1">
    <property type="nucleotide sequence ID" value="NZ_RDEX01000001.1"/>
</dbReference>
<feature type="binding site" evidence="2">
    <location>
        <position position="50"/>
    </location>
    <ligand>
        <name>substrate</name>
    </ligand>
</feature>
<proteinExistence type="inferred from homology"/>
<dbReference type="GO" id="GO:0000287">
    <property type="term" value="F:magnesium ion binding"/>
    <property type="evidence" value="ECO:0007669"/>
    <property type="project" value="UniProtKB-UniRule"/>
</dbReference>
<feature type="binding site" evidence="2">
    <location>
        <position position="84"/>
    </location>
    <ligand>
        <name>substrate</name>
    </ligand>
</feature>
<feature type="binding site" evidence="2">
    <location>
        <begin position="207"/>
        <end position="209"/>
    </location>
    <ligand>
        <name>substrate</name>
    </ligand>
</feature>
<evidence type="ECO:0000256" key="1">
    <source>
        <dbReference type="ARBA" id="ARBA00022679"/>
    </source>
</evidence>
<keyword evidence="1 2" id="KW-0808">Transferase</keyword>
<dbReference type="InterPro" id="IPR001441">
    <property type="entry name" value="UPP_synth-like"/>
</dbReference>
<feature type="binding site" evidence="2">
    <location>
        <position position="82"/>
    </location>
    <ligand>
        <name>substrate</name>
    </ligand>
</feature>
<feature type="binding site" evidence="2">
    <location>
        <begin position="78"/>
        <end position="80"/>
    </location>
    <ligand>
        <name>substrate</name>
    </ligand>
</feature>
<dbReference type="PANTHER" id="PTHR10291:SF0">
    <property type="entry name" value="DEHYDRODOLICHYL DIPHOSPHATE SYNTHASE 2"/>
    <property type="match status" value="1"/>
</dbReference>
<comment type="similarity">
    <text evidence="2">Belongs to the UPP synthase family.</text>
</comment>
<dbReference type="GO" id="GO:0005829">
    <property type="term" value="C:cytosol"/>
    <property type="evidence" value="ECO:0007669"/>
    <property type="project" value="TreeGrafter"/>
</dbReference>
<dbReference type="NCBIfam" id="NF011404">
    <property type="entry name" value="PRK14829.1"/>
    <property type="match status" value="1"/>
</dbReference>
<reference evidence="3 4" key="1">
    <citation type="submission" date="2018-10" db="EMBL/GenBank/DDBJ databases">
        <title>Kocuria tytonicola, new bacteria from the preen glands of American barn owls (Tyto furcata).</title>
        <authorList>
            <person name="Braun M.S."/>
            <person name="Wang E."/>
            <person name="Zimmermann S."/>
            <person name="Boutin S."/>
            <person name="Wagner H."/>
            <person name="Wink M."/>
        </authorList>
    </citation>
    <scope>NUCLEOTIDE SEQUENCE [LARGE SCALE GENOMIC DNA]</scope>
    <source>
        <strain evidence="3 4">473</strain>
    </source>
</reference>
<comment type="function">
    <text evidence="2">Catalyzes the condensation of isopentenyl diphosphate (IPP) with allylic pyrophosphates generating different type of terpenoids.</text>
</comment>
<dbReference type="CDD" id="cd00475">
    <property type="entry name" value="Cis_IPPS"/>
    <property type="match status" value="1"/>
</dbReference>
<feature type="binding site" evidence="2">
    <location>
        <position position="33"/>
    </location>
    <ligand>
        <name>Mg(2+)</name>
        <dbReference type="ChEBI" id="CHEBI:18420"/>
    </ligand>
</feature>
<dbReference type="PROSITE" id="PS01066">
    <property type="entry name" value="UPP_SYNTHASE"/>
    <property type="match status" value="1"/>
</dbReference>
<feature type="binding site" evidence="2">
    <location>
        <begin position="34"/>
        <end position="37"/>
    </location>
    <ligand>
        <name>substrate</name>
    </ligand>
</feature>
<feature type="binding site" evidence="2">
    <location>
        <position position="201"/>
    </location>
    <ligand>
        <name>substrate</name>
    </ligand>
</feature>
<dbReference type="GO" id="GO:0030145">
    <property type="term" value="F:manganese ion binding"/>
    <property type="evidence" value="ECO:0007669"/>
    <property type="project" value="TreeGrafter"/>
</dbReference>
<sequence>MTPFSPPPLHPSGATAPAIPAAAVPRHVALVMDGNGRWANERGLPRTEGHRAGERALMDVVAGAIDLGIPYVSAYAFSTENWKRSPSEVAFLMNFTGDVMERQLPTFQEWGIRVRWAGRRPRLWGSVINRLETAERETRDNDVITLTMCVNYGGRAEIADAAAAMARDVQEGRLKPGSITEDTVQRYLDEPDLPDVDMFLRSSGEQRLSNFMLWQSAYAEMAFLDVLWPDMDRRVLWRAVQQYVARDRRYGGAVDRAGSVRSPLAGENEN</sequence>
<dbReference type="AlphaFoldDB" id="A0A3L9L7S9"/>
<keyword evidence="2" id="KW-0479">Metal-binding</keyword>
<dbReference type="Pfam" id="PF01255">
    <property type="entry name" value="Prenyltransf"/>
    <property type="match status" value="1"/>
</dbReference>
<organism evidence="3 4">
    <name type="scientific">Kocuria tytonicola</name>
    <dbReference type="NCBI Taxonomy" id="2055946"/>
    <lineage>
        <taxon>Bacteria</taxon>
        <taxon>Bacillati</taxon>
        <taxon>Actinomycetota</taxon>
        <taxon>Actinomycetes</taxon>
        <taxon>Micrococcales</taxon>
        <taxon>Micrococcaceae</taxon>
        <taxon>Kocuria</taxon>
    </lineage>
</organism>
<evidence type="ECO:0000313" key="4">
    <source>
        <dbReference type="Proteomes" id="UP000277871"/>
    </source>
</evidence>
<gene>
    <name evidence="3" type="ORF">EAE32_07575</name>
</gene>
<dbReference type="GO" id="GO:0005886">
    <property type="term" value="C:plasma membrane"/>
    <property type="evidence" value="ECO:0007669"/>
    <property type="project" value="TreeGrafter"/>
</dbReference>
<dbReference type="Gene3D" id="3.40.1180.10">
    <property type="entry name" value="Decaprenyl diphosphate synthase-like"/>
    <property type="match status" value="1"/>
</dbReference>
<dbReference type="EMBL" id="RDEX01000001">
    <property type="protein sequence ID" value="RLY94963.1"/>
    <property type="molecule type" value="Genomic_DNA"/>
</dbReference>
<comment type="caution">
    <text evidence="3">The sequence shown here is derived from an EMBL/GenBank/DDBJ whole genome shotgun (WGS) entry which is preliminary data.</text>
</comment>
<evidence type="ECO:0000256" key="2">
    <source>
        <dbReference type="HAMAP-Rule" id="MF_01139"/>
    </source>
</evidence>
<dbReference type="Proteomes" id="UP000277871">
    <property type="component" value="Unassembled WGS sequence"/>
</dbReference>
<dbReference type="InterPro" id="IPR036424">
    <property type="entry name" value="UPP_synth-like_sf"/>
</dbReference>
<feature type="binding site" evidence="2">
    <location>
        <position position="38"/>
    </location>
    <ligand>
        <name>substrate</name>
    </ligand>
</feature>
<evidence type="ECO:0000313" key="3">
    <source>
        <dbReference type="EMBL" id="RLY94963.1"/>
    </source>
</evidence>
<keyword evidence="2" id="KW-0460">Magnesium</keyword>
<dbReference type="GO" id="GO:0033850">
    <property type="term" value="F:Z-farnesyl diphosphate synthase activity"/>
    <property type="evidence" value="ECO:0007669"/>
    <property type="project" value="TreeGrafter"/>
</dbReference>
<feature type="binding site" evidence="2">
    <location>
        <position position="46"/>
    </location>
    <ligand>
        <name>substrate</name>
    </ligand>
</feature>
<dbReference type="GO" id="GO:0016094">
    <property type="term" value="P:polyprenol biosynthetic process"/>
    <property type="evidence" value="ECO:0007669"/>
    <property type="project" value="TreeGrafter"/>
</dbReference>
<dbReference type="NCBIfam" id="TIGR00055">
    <property type="entry name" value="uppS"/>
    <property type="match status" value="1"/>
</dbReference>
<comment type="cofactor">
    <cofactor evidence="2">
        <name>Mg(2+)</name>
        <dbReference type="ChEBI" id="CHEBI:18420"/>
    </cofactor>
    <text evidence="2">Binds 2 magnesium ions per subunit.</text>
</comment>
<accession>A0A3L9L7S9</accession>
<dbReference type="EC" id="2.5.1.-" evidence="2"/>
<dbReference type="GO" id="GO:0008834">
    <property type="term" value="F:ditrans,polycis-undecaprenyl-diphosphate synthase [(2E,6E)-farnesyl-diphosphate specific] activity"/>
    <property type="evidence" value="ECO:0007669"/>
    <property type="project" value="TreeGrafter"/>
</dbReference>